<protein>
    <recommendedName>
        <fullName evidence="2">MurNAc-LAA domain-containing protein</fullName>
    </recommendedName>
</protein>
<dbReference type="Pfam" id="PF01520">
    <property type="entry name" value="Amidase_3"/>
    <property type="match status" value="1"/>
</dbReference>
<feature type="non-terminal residue" evidence="3">
    <location>
        <position position="201"/>
    </location>
</feature>
<dbReference type="GO" id="GO:0009253">
    <property type="term" value="P:peptidoglycan catabolic process"/>
    <property type="evidence" value="ECO:0007669"/>
    <property type="project" value="InterPro"/>
</dbReference>
<dbReference type="GO" id="GO:0008745">
    <property type="term" value="F:N-acetylmuramoyl-L-alanine amidase activity"/>
    <property type="evidence" value="ECO:0007669"/>
    <property type="project" value="InterPro"/>
</dbReference>
<proteinExistence type="predicted"/>
<accession>A0A3B0V5H4</accession>
<keyword evidence="1" id="KW-0378">Hydrolase</keyword>
<dbReference type="EMBL" id="UOES01000197">
    <property type="protein sequence ID" value="VAW27206.1"/>
    <property type="molecule type" value="Genomic_DNA"/>
</dbReference>
<organism evidence="3">
    <name type="scientific">hydrothermal vent metagenome</name>
    <dbReference type="NCBI Taxonomy" id="652676"/>
    <lineage>
        <taxon>unclassified sequences</taxon>
        <taxon>metagenomes</taxon>
        <taxon>ecological metagenomes</taxon>
    </lineage>
</organism>
<sequence>MIVFRIILIVVVSLFSPFAMAQLEGIKICLDPGHGGQDSDDRPTDLGIGTIYYESNANWESIGYLDTLLQNLGAEVKITKTTNDPDSPDRQPSLADRVQVANTFGADYFHSFHTNGSANKSVNYSLVLYAGPSDGVADYPDALTMAEIMDDELYIYMKTTSTSARADIPFTGYTNGLGVLNNLNMPGTLSEASFHSNIDEG</sequence>
<dbReference type="InterPro" id="IPR050695">
    <property type="entry name" value="N-acetylmuramoyl_amidase_3"/>
</dbReference>
<dbReference type="CDD" id="cd02696">
    <property type="entry name" value="MurNAc-LAA"/>
    <property type="match status" value="1"/>
</dbReference>
<dbReference type="InterPro" id="IPR002508">
    <property type="entry name" value="MurNAc-LAA_cat"/>
</dbReference>
<dbReference type="GO" id="GO:0030288">
    <property type="term" value="C:outer membrane-bounded periplasmic space"/>
    <property type="evidence" value="ECO:0007669"/>
    <property type="project" value="TreeGrafter"/>
</dbReference>
<name>A0A3B0V5H4_9ZZZZ</name>
<dbReference type="PANTHER" id="PTHR30404">
    <property type="entry name" value="N-ACETYLMURAMOYL-L-ALANINE AMIDASE"/>
    <property type="match status" value="1"/>
</dbReference>
<evidence type="ECO:0000313" key="3">
    <source>
        <dbReference type="EMBL" id="VAW27206.1"/>
    </source>
</evidence>
<dbReference type="AlphaFoldDB" id="A0A3B0V5H4"/>
<dbReference type="Gene3D" id="3.40.630.40">
    <property type="entry name" value="Zn-dependent exopeptidases"/>
    <property type="match status" value="1"/>
</dbReference>
<gene>
    <name evidence="3" type="ORF">MNBD_BACTEROID06-217</name>
</gene>
<dbReference type="PANTHER" id="PTHR30404:SF0">
    <property type="entry name" value="N-ACETYLMURAMOYL-L-ALANINE AMIDASE AMIC"/>
    <property type="match status" value="1"/>
</dbReference>
<reference evidence="3" key="1">
    <citation type="submission" date="2018-06" db="EMBL/GenBank/DDBJ databases">
        <authorList>
            <person name="Zhirakovskaya E."/>
        </authorList>
    </citation>
    <scope>NUCLEOTIDE SEQUENCE</scope>
</reference>
<evidence type="ECO:0000256" key="1">
    <source>
        <dbReference type="ARBA" id="ARBA00022801"/>
    </source>
</evidence>
<evidence type="ECO:0000259" key="2">
    <source>
        <dbReference type="Pfam" id="PF01520"/>
    </source>
</evidence>
<feature type="domain" description="MurNAc-LAA" evidence="2">
    <location>
        <begin position="28"/>
        <end position="200"/>
    </location>
</feature>
<dbReference type="SUPFAM" id="SSF53187">
    <property type="entry name" value="Zn-dependent exopeptidases"/>
    <property type="match status" value="1"/>
</dbReference>